<keyword evidence="5" id="KW-0143">Chaperone</keyword>
<keyword evidence="7" id="KW-1185">Reference proteome</keyword>
<dbReference type="Gene3D" id="1.10.150.250">
    <property type="entry name" value="Flavinator of succinate dehydrogenase"/>
    <property type="match status" value="1"/>
</dbReference>
<dbReference type="AlphaFoldDB" id="A0A2S0P6V1"/>
<evidence type="ECO:0000256" key="2">
    <source>
        <dbReference type="ARBA" id="ARBA00008571"/>
    </source>
</evidence>
<comment type="similarity">
    <text evidence="2">Belongs to the SdhE FAD assembly factor family.</text>
</comment>
<name>A0A2S0P6V1_9NEIS</name>
<dbReference type="EMBL" id="CP028519">
    <property type="protein sequence ID" value="AVY93072.1"/>
    <property type="molecule type" value="Genomic_DNA"/>
</dbReference>
<dbReference type="PANTHER" id="PTHR39585">
    <property type="entry name" value="FAD ASSEMBLY FACTOR SDHE"/>
    <property type="match status" value="1"/>
</dbReference>
<keyword evidence="4" id="KW-0963">Cytoplasm</keyword>
<dbReference type="STRING" id="1122240.GCA_000620105_03296"/>
<dbReference type="KEGG" id="maer:DAI18_02700"/>
<dbReference type="InterPro" id="IPR036714">
    <property type="entry name" value="SDH_sf"/>
</dbReference>
<proteinExistence type="inferred from homology"/>
<protein>
    <recommendedName>
        <fullName evidence="3">FAD assembly factor SdhE</fullName>
    </recommendedName>
</protein>
<accession>A0A2S0P6V1</accession>
<dbReference type="InterPro" id="IPR005631">
    <property type="entry name" value="SDH"/>
</dbReference>
<sequence>MSRYDREARSKIRWHSRRGLLELDLILTRFLEREFDQLSDEQIDAYVRVLEHGENDFLDLVNGKFDLEDPDCQAIVERLRHG</sequence>
<evidence type="ECO:0000256" key="3">
    <source>
        <dbReference type="ARBA" id="ARBA00019418"/>
    </source>
</evidence>
<dbReference type="RefSeq" id="WP_028500676.1">
    <property type="nucleotide sequence ID" value="NZ_CALFSO010000143.1"/>
</dbReference>
<dbReference type="Pfam" id="PF03937">
    <property type="entry name" value="Sdh5"/>
    <property type="match status" value="1"/>
</dbReference>
<evidence type="ECO:0000313" key="7">
    <source>
        <dbReference type="Proteomes" id="UP000244173"/>
    </source>
</evidence>
<evidence type="ECO:0000313" key="6">
    <source>
        <dbReference type="EMBL" id="AVY93072.1"/>
    </source>
</evidence>
<dbReference type="PANTHER" id="PTHR39585:SF1">
    <property type="entry name" value="FAD ASSEMBLY FACTOR SDHE"/>
    <property type="match status" value="1"/>
</dbReference>
<organism evidence="6 7">
    <name type="scientific">Microvirgula aerodenitrificans</name>
    <dbReference type="NCBI Taxonomy" id="57480"/>
    <lineage>
        <taxon>Bacteria</taxon>
        <taxon>Pseudomonadati</taxon>
        <taxon>Pseudomonadota</taxon>
        <taxon>Betaproteobacteria</taxon>
        <taxon>Neisseriales</taxon>
        <taxon>Aquaspirillaceae</taxon>
        <taxon>Microvirgula</taxon>
    </lineage>
</organism>
<dbReference type="GO" id="GO:0005737">
    <property type="term" value="C:cytoplasm"/>
    <property type="evidence" value="ECO:0007669"/>
    <property type="project" value="UniProtKB-SubCell"/>
</dbReference>
<evidence type="ECO:0000256" key="5">
    <source>
        <dbReference type="ARBA" id="ARBA00023186"/>
    </source>
</evidence>
<gene>
    <name evidence="6" type="ORF">DAI18_02700</name>
</gene>
<dbReference type="OrthoDB" id="9180899at2"/>
<reference evidence="6 7" key="1">
    <citation type="submission" date="2018-04" db="EMBL/GenBank/DDBJ databases">
        <title>Denitrifier Microvirgula.</title>
        <authorList>
            <person name="Anderson E."/>
            <person name="Jang J."/>
            <person name="Ishii S."/>
        </authorList>
    </citation>
    <scope>NUCLEOTIDE SEQUENCE [LARGE SCALE GENOMIC DNA]</scope>
    <source>
        <strain evidence="6 7">BE2.4</strain>
    </source>
</reference>
<evidence type="ECO:0000256" key="1">
    <source>
        <dbReference type="ARBA" id="ARBA00004496"/>
    </source>
</evidence>
<evidence type="ECO:0000256" key="4">
    <source>
        <dbReference type="ARBA" id="ARBA00022490"/>
    </source>
</evidence>
<dbReference type="SUPFAM" id="SSF109910">
    <property type="entry name" value="YgfY-like"/>
    <property type="match status" value="1"/>
</dbReference>
<dbReference type="InterPro" id="IPR050531">
    <property type="entry name" value="SdhE_FAD_assembly_factor"/>
</dbReference>
<comment type="subcellular location">
    <subcellularLocation>
        <location evidence="1">Cytoplasm</location>
    </subcellularLocation>
</comment>
<dbReference type="Proteomes" id="UP000244173">
    <property type="component" value="Chromosome"/>
</dbReference>